<gene>
    <name evidence="2" type="ORF">ACFQMJ_08300</name>
</gene>
<comment type="caution">
    <text evidence="2">The sequence shown here is derived from an EMBL/GenBank/DDBJ whole genome shotgun (WGS) entry which is preliminary data.</text>
</comment>
<keyword evidence="1" id="KW-1133">Transmembrane helix</keyword>
<organism evidence="2 3">
    <name type="scientific">Cohnella cellulosilytica</name>
    <dbReference type="NCBI Taxonomy" id="986710"/>
    <lineage>
        <taxon>Bacteria</taxon>
        <taxon>Bacillati</taxon>
        <taxon>Bacillota</taxon>
        <taxon>Bacilli</taxon>
        <taxon>Bacillales</taxon>
        <taxon>Paenibacillaceae</taxon>
        <taxon>Cohnella</taxon>
    </lineage>
</organism>
<dbReference type="EMBL" id="JBHTAI010000004">
    <property type="protein sequence ID" value="MFC7148520.1"/>
    <property type="molecule type" value="Genomic_DNA"/>
</dbReference>
<evidence type="ECO:0000313" key="3">
    <source>
        <dbReference type="Proteomes" id="UP001596378"/>
    </source>
</evidence>
<protein>
    <submittedName>
        <fullName evidence="2">Uncharacterized protein</fullName>
    </submittedName>
</protein>
<accession>A0ABW2F5P2</accession>
<name>A0ABW2F5P2_9BACL</name>
<evidence type="ECO:0000256" key="1">
    <source>
        <dbReference type="SAM" id="Phobius"/>
    </source>
</evidence>
<keyword evidence="1" id="KW-0812">Transmembrane</keyword>
<dbReference type="RefSeq" id="WP_378045179.1">
    <property type="nucleotide sequence ID" value="NZ_JBHMDN010000007.1"/>
</dbReference>
<keyword evidence="1" id="KW-0472">Membrane</keyword>
<evidence type="ECO:0000313" key="2">
    <source>
        <dbReference type="EMBL" id="MFC7148520.1"/>
    </source>
</evidence>
<keyword evidence="3" id="KW-1185">Reference proteome</keyword>
<reference evidence="3" key="1">
    <citation type="journal article" date="2019" name="Int. J. Syst. Evol. Microbiol.">
        <title>The Global Catalogue of Microorganisms (GCM) 10K type strain sequencing project: providing services to taxonomists for standard genome sequencing and annotation.</title>
        <authorList>
            <consortium name="The Broad Institute Genomics Platform"/>
            <consortium name="The Broad Institute Genome Sequencing Center for Infectious Disease"/>
            <person name="Wu L."/>
            <person name="Ma J."/>
        </authorList>
    </citation>
    <scope>NUCLEOTIDE SEQUENCE [LARGE SCALE GENOMIC DNA]</scope>
    <source>
        <strain evidence="3">KCTC 12907</strain>
    </source>
</reference>
<feature type="transmembrane region" description="Helical" evidence="1">
    <location>
        <begin position="156"/>
        <end position="175"/>
    </location>
</feature>
<sequence length="185" mass="20172">MKQSLYGLALFVLLALPPVAGLMESVMIAHMHMQMPLLVLSGFLMGKYPQIRLTGFLGRWNGNGAPGIVLFAIIAAYWMLPRAMDEALASFGAEAFKFLSLAFLCGVPLRDSWPKIGGAAKGAVAIGFTALFAAMGLLYVIAPVQLCNNYLLLEQIALGWGFLTTAICMAVYLIYHAFTRRSQYE</sequence>
<dbReference type="Proteomes" id="UP001596378">
    <property type="component" value="Unassembled WGS sequence"/>
</dbReference>
<proteinExistence type="predicted"/>
<feature type="transmembrane region" description="Helical" evidence="1">
    <location>
        <begin position="60"/>
        <end position="79"/>
    </location>
</feature>
<feature type="transmembrane region" description="Helical" evidence="1">
    <location>
        <begin position="122"/>
        <end position="144"/>
    </location>
</feature>